<dbReference type="NCBIfam" id="NF007538">
    <property type="entry name" value="PRK10150.1"/>
    <property type="match status" value="1"/>
</dbReference>
<dbReference type="Gene3D" id="3.20.20.80">
    <property type="entry name" value="Glycosidases"/>
    <property type="match status" value="1"/>
</dbReference>
<evidence type="ECO:0000313" key="10">
    <source>
        <dbReference type="EMBL" id="NKX92848.1"/>
    </source>
</evidence>
<evidence type="ECO:0000256" key="2">
    <source>
        <dbReference type="ARBA" id="ARBA00012761"/>
    </source>
</evidence>
<dbReference type="GO" id="GO:0030246">
    <property type="term" value="F:carbohydrate binding"/>
    <property type="evidence" value="ECO:0007669"/>
    <property type="project" value="TreeGrafter"/>
</dbReference>
<evidence type="ECO:0000259" key="8">
    <source>
        <dbReference type="Pfam" id="PF02836"/>
    </source>
</evidence>
<evidence type="ECO:0000256" key="1">
    <source>
        <dbReference type="ARBA" id="ARBA00007401"/>
    </source>
</evidence>
<comment type="similarity">
    <text evidence="1 6">Belongs to the glycosyl hydrolase 2 family.</text>
</comment>
<dbReference type="InterPro" id="IPR023232">
    <property type="entry name" value="Glyco_hydro_2_AS"/>
</dbReference>
<dbReference type="PRINTS" id="PR00132">
    <property type="entry name" value="GLHYDRLASE2"/>
</dbReference>
<dbReference type="Proteomes" id="UP000774283">
    <property type="component" value="Unassembled WGS sequence"/>
</dbReference>
<dbReference type="SUPFAM" id="SSF51445">
    <property type="entry name" value="(Trans)glycosidases"/>
    <property type="match status" value="1"/>
</dbReference>
<gene>
    <name evidence="10" type="primary">uidA</name>
    <name evidence="10" type="ORF">HF995_06095</name>
</gene>
<dbReference type="Pfam" id="PF00703">
    <property type="entry name" value="Glyco_hydro_2"/>
    <property type="match status" value="1"/>
</dbReference>
<evidence type="ECO:0000256" key="4">
    <source>
        <dbReference type="ARBA" id="ARBA00022801"/>
    </source>
</evidence>
<dbReference type="Pfam" id="PF02836">
    <property type="entry name" value="Glyco_hydro_2_C"/>
    <property type="match status" value="1"/>
</dbReference>
<dbReference type="AlphaFoldDB" id="A0A9X5FB61"/>
<keyword evidence="11" id="KW-1185">Reference proteome</keyword>
<dbReference type="SUPFAM" id="SSF49785">
    <property type="entry name" value="Galactose-binding domain-like"/>
    <property type="match status" value="1"/>
</dbReference>
<dbReference type="InterPro" id="IPR008979">
    <property type="entry name" value="Galactose-bd-like_sf"/>
</dbReference>
<dbReference type="InterPro" id="IPR013783">
    <property type="entry name" value="Ig-like_fold"/>
</dbReference>
<dbReference type="FunFam" id="3.20.20.80:FF:000080">
    <property type="entry name" value="Beta-glucuronidase UidA"/>
    <property type="match status" value="1"/>
</dbReference>
<keyword evidence="5 6" id="KW-0326">Glycosidase</keyword>
<dbReference type="GO" id="GO:0005975">
    <property type="term" value="P:carbohydrate metabolic process"/>
    <property type="evidence" value="ECO:0007669"/>
    <property type="project" value="InterPro"/>
</dbReference>
<organism evidence="10 11">
    <name type="scientific">Sanguibacter hominis ATCC BAA-789</name>
    <dbReference type="NCBI Taxonomy" id="1312740"/>
    <lineage>
        <taxon>Bacteria</taxon>
        <taxon>Bacillati</taxon>
        <taxon>Actinomycetota</taxon>
        <taxon>Actinomycetes</taxon>
        <taxon>Micrococcales</taxon>
        <taxon>Sanguibacteraceae</taxon>
        <taxon>Sanguibacter</taxon>
    </lineage>
</organism>
<dbReference type="InterPro" id="IPR017853">
    <property type="entry name" value="GH"/>
</dbReference>
<evidence type="ECO:0000256" key="3">
    <source>
        <dbReference type="ARBA" id="ARBA00016205"/>
    </source>
</evidence>
<dbReference type="EC" id="3.2.1.31" evidence="2"/>
<dbReference type="SUPFAM" id="SSF49303">
    <property type="entry name" value="beta-Galactosidase/glucuronidase domain"/>
    <property type="match status" value="1"/>
</dbReference>
<dbReference type="GO" id="GO:0004566">
    <property type="term" value="F:beta-glucuronidase activity"/>
    <property type="evidence" value="ECO:0007669"/>
    <property type="project" value="UniProtKB-EC"/>
</dbReference>
<keyword evidence="4 6" id="KW-0378">Hydrolase</keyword>
<dbReference type="InterPro" id="IPR036156">
    <property type="entry name" value="Beta-gal/glucu_dom_sf"/>
</dbReference>
<protein>
    <recommendedName>
        <fullName evidence="3">Beta-glucuronidase</fullName>
        <ecNumber evidence="2">3.2.1.31</ecNumber>
    </recommendedName>
</protein>
<dbReference type="PANTHER" id="PTHR10066">
    <property type="entry name" value="BETA-GLUCURONIDASE"/>
    <property type="match status" value="1"/>
</dbReference>
<dbReference type="EMBL" id="JAAXOW010000001">
    <property type="protein sequence ID" value="NKX92848.1"/>
    <property type="molecule type" value="Genomic_DNA"/>
</dbReference>
<feature type="domain" description="Glycoside hydrolase family 2 immunoglobulin-like beta-sandwich" evidence="7">
    <location>
        <begin position="181"/>
        <end position="274"/>
    </location>
</feature>
<reference evidence="10 11" key="1">
    <citation type="submission" date="2020-04" db="EMBL/GenBank/DDBJ databases">
        <title>MicrobeNet Type strains.</title>
        <authorList>
            <person name="Nicholson A.C."/>
        </authorList>
    </citation>
    <scope>NUCLEOTIDE SEQUENCE [LARGE SCALE GENOMIC DNA]</scope>
    <source>
        <strain evidence="10 11">ATCC BAA-789</strain>
    </source>
</reference>
<dbReference type="Gene3D" id="2.60.120.260">
    <property type="entry name" value="Galactose-binding domain-like"/>
    <property type="match status" value="1"/>
</dbReference>
<dbReference type="RefSeq" id="WP_168446835.1">
    <property type="nucleotide sequence ID" value="NZ_JAAXOW010000001.1"/>
</dbReference>
<dbReference type="FunFam" id="2.60.120.260:FF:000027">
    <property type="entry name" value="Beta-glucuronidase"/>
    <property type="match status" value="1"/>
</dbReference>
<dbReference type="PANTHER" id="PTHR10066:SF67">
    <property type="entry name" value="BETA-GLUCURONIDASE"/>
    <property type="match status" value="1"/>
</dbReference>
<dbReference type="InterPro" id="IPR006103">
    <property type="entry name" value="Glyco_hydro_2_cat"/>
</dbReference>
<dbReference type="InterPro" id="IPR006101">
    <property type="entry name" value="Glyco_hydro_2"/>
</dbReference>
<evidence type="ECO:0000256" key="6">
    <source>
        <dbReference type="RuleBase" id="RU361154"/>
    </source>
</evidence>
<evidence type="ECO:0000313" key="11">
    <source>
        <dbReference type="Proteomes" id="UP000774283"/>
    </source>
</evidence>
<dbReference type="PROSITE" id="PS00608">
    <property type="entry name" value="GLYCOSYL_HYDROL_F2_2"/>
    <property type="match status" value="1"/>
</dbReference>
<dbReference type="Gene3D" id="2.60.40.10">
    <property type="entry name" value="Immunoglobulins"/>
    <property type="match status" value="1"/>
</dbReference>
<evidence type="ECO:0000256" key="5">
    <source>
        <dbReference type="ARBA" id="ARBA00023295"/>
    </source>
</evidence>
<dbReference type="GO" id="GO:0019391">
    <property type="term" value="P:glucuronoside catabolic process"/>
    <property type="evidence" value="ECO:0007669"/>
    <property type="project" value="TreeGrafter"/>
</dbReference>
<evidence type="ECO:0000259" key="9">
    <source>
        <dbReference type="Pfam" id="PF02837"/>
    </source>
</evidence>
<dbReference type="InterPro" id="IPR023230">
    <property type="entry name" value="Glyco_hydro_2_CS"/>
</dbReference>
<proteinExistence type="inferred from homology"/>
<sequence length="592" mass="65784">MLRPQDTNTRERKSLNGLWELRLDGTGAGHDARWFAAPLEESVAMPVPASYNDILTDPAARTHVGDAWYQTTARVPRGWAGQRISLRFDSATHRAVVWVGDTEVARHEGGYTPFEVDITELVTPGEEIRVTAAVNNELTFQTIPPGIVEDTPQGRRQRYFHDFFNYAGLHRSVWLTATPRTRVEDVTVVTTIDGTTGVVGYDVVTDGPEDVTVVTVLRDADGVEVARAAGASSELHVADAHLWAPGDGYLYELEIRLENGGELVDSYLQTVGIRTVEVVGTEFRINGEPFYFTGFGKHEDSPVRGKGHDDAFLVHDFALMEWIGANSFRTSHYPYADEVYDYADRQGIVVIDEVAAVGQNMGLGGGIFGTQGYTTFSPETINDKSREVHAQAIRELFARDKNHPSVVLWSIANEPESDTDAARAYFEPLFELARSLDSTRPIGFVNVMLAPHGKCQVSELADVIMLNRYYGWYVNTGDLAAAEEAWTAELEQWAGDGKPIIITEYGADTMAGLHSLHQTPWSEEYQVAYLEMNHRVFDKVPAVVGEHVWNFADFQTSDGVFRADGNKKGAFTRDRRPKAAAHALRSRWTARP</sequence>
<accession>A0A9X5FB61</accession>
<evidence type="ECO:0000259" key="7">
    <source>
        <dbReference type="Pfam" id="PF00703"/>
    </source>
</evidence>
<feature type="domain" description="Glycoside hydrolase family 2 catalytic" evidence="8">
    <location>
        <begin position="276"/>
        <end position="589"/>
    </location>
</feature>
<dbReference type="PROSITE" id="PS00719">
    <property type="entry name" value="GLYCOSYL_HYDROL_F2_1"/>
    <property type="match status" value="1"/>
</dbReference>
<dbReference type="Pfam" id="PF02837">
    <property type="entry name" value="Glyco_hydro_2_N"/>
    <property type="match status" value="1"/>
</dbReference>
<name>A0A9X5FB61_9MICO</name>
<comment type="caution">
    <text evidence="10">The sequence shown here is derived from an EMBL/GenBank/DDBJ whole genome shotgun (WGS) entry which is preliminary data.</text>
</comment>
<dbReference type="InterPro" id="IPR006102">
    <property type="entry name" value="Ig-like_GH2"/>
</dbReference>
<feature type="domain" description="Glycosyl hydrolases family 2 sugar binding" evidence="9">
    <location>
        <begin position="13"/>
        <end position="179"/>
    </location>
</feature>
<dbReference type="InterPro" id="IPR006104">
    <property type="entry name" value="Glyco_hydro_2_N"/>
</dbReference>